<dbReference type="Proteomes" id="UP000295509">
    <property type="component" value="Unassembled WGS sequence"/>
</dbReference>
<evidence type="ECO:0000313" key="1">
    <source>
        <dbReference type="EMBL" id="TDY53032.1"/>
    </source>
</evidence>
<gene>
    <name evidence="1" type="ORF">BX592_104320</name>
</gene>
<keyword evidence="2" id="KW-1185">Reference proteome</keyword>
<comment type="caution">
    <text evidence="1">The sequence shown here is derived from an EMBL/GenBank/DDBJ whole genome shotgun (WGS) entry which is preliminary data.</text>
</comment>
<sequence>MSGVGIPPNDKNPLKRVVIRTQSFECEELTLELRWSGAPASAQIRFKVYA</sequence>
<evidence type="ECO:0000313" key="2">
    <source>
        <dbReference type="Proteomes" id="UP000295509"/>
    </source>
</evidence>
<dbReference type="AlphaFoldDB" id="A0A4R8M102"/>
<dbReference type="EMBL" id="SORE01000004">
    <property type="protein sequence ID" value="TDY53032.1"/>
    <property type="molecule type" value="Genomic_DNA"/>
</dbReference>
<proteinExistence type="predicted"/>
<organism evidence="1 2">
    <name type="scientific">Paraburkholderia rhizosphaerae</name>
    <dbReference type="NCBI Taxonomy" id="480658"/>
    <lineage>
        <taxon>Bacteria</taxon>
        <taxon>Pseudomonadati</taxon>
        <taxon>Pseudomonadota</taxon>
        <taxon>Betaproteobacteria</taxon>
        <taxon>Burkholderiales</taxon>
        <taxon>Burkholderiaceae</taxon>
        <taxon>Paraburkholderia</taxon>
    </lineage>
</organism>
<accession>A0A4R8M102</accession>
<reference evidence="1 2" key="1">
    <citation type="submission" date="2019-03" db="EMBL/GenBank/DDBJ databases">
        <title>Genomic Encyclopedia of Type Strains, Phase III (KMG-III): the genomes of soil and plant-associated and newly described type strains.</title>
        <authorList>
            <person name="Whitman W."/>
        </authorList>
    </citation>
    <scope>NUCLEOTIDE SEQUENCE [LARGE SCALE GENOMIC DNA]</scope>
    <source>
        <strain evidence="1 2">LMG 29544</strain>
    </source>
</reference>
<name>A0A4R8M102_9BURK</name>
<protein>
    <submittedName>
        <fullName evidence="1">Uncharacterized protein</fullName>
    </submittedName>
</protein>